<proteinExistence type="predicted"/>
<dbReference type="PANTHER" id="PTHR43625:SF40">
    <property type="entry name" value="ALDO-KETO REDUCTASE YAKC [NADP(+)]"/>
    <property type="match status" value="1"/>
</dbReference>
<dbReference type="GO" id="GO:0005737">
    <property type="term" value="C:cytoplasm"/>
    <property type="evidence" value="ECO:0007669"/>
    <property type="project" value="TreeGrafter"/>
</dbReference>
<feature type="domain" description="NADP-dependent oxidoreductase" evidence="2">
    <location>
        <begin position="21"/>
        <end position="320"/>
    </location>
</feature>
<dbReference type="InterPro" id="IPR036812">
    <property type="entry name" value="NAD(P)_OxRdtase_dom_sf"/>
</dbReference>
<dbReference type="PRINTS" id="PR00069">
    <property type="entry name" value="ALDKETRDTASE"/>
</dbReference>
<dbReference type="GO" id="GO:0016491">
    <property type="term" value="F:oxidoreductase activity"/>
    <property type="evidence" value="ECO:0007669"/>
    <property type="project" value="UniProtKB-KW"/>
</dbReference>
<dbReference type="EMBL" id="JAPEUX010000007">
    <property type="protein sequence ID" value="KAJ4348192.1"/>
    <property type="molecule type" value="Genomic_DNA"/>
</dbReference>
<dbReference type="Pfam" id="PF00248">
    <property type="entry name" value="Aldo_ket_red"/>
    <property type="match status" value="1"/>
</dbReference>
<dbReference type="InterPro" id="IPR020471">
    <property type="entry name" value="AKR"/>
</dbReference>
<accession>A0A9W9C6P1</accession>
<comment type="caution">
    <text evidence="3">The sequence shown here is derived from an EMBL/GenBank/DDBJ whole genome shotgun (WGS) entry which is preliminary data.</text>
</comment>
<dbReference type="PANTHER" id="PTHR43625">
    <property type="entry name" value="AFLATOXIN B1 ALDEHYDE REDUCTASE"/>
    <property type="match status" value="1"/>
</dbReference>
<dbReference type="AlphaFoldDB" id="A0A9W9C6P1"/>
<dbReference type="InterPro" id="IPR023210">
    <property type="entry name" value="NADP_OxRdtase_dom"/>
</dbReference>
<dbReference type="RefSeq" id="XP_056067580.1">
    <property type="nucleotide sequence ID" value="XM_056218315.1"/>
</dbReference>
<evidence type="ECO:0000313" key="4">
    <source>
        <dbReference type="Proteomes" id="UP001140513"/>
    </source>
</evidence>
<protein>
    <recommendedName>
        <fullName evidence="2">NADP-dependent oxidoreductase domain-containing protein</fullName>
    </recommendedName>
</protein>
<name>A0A9W9C6P1_9PLEO</name>
<organism evidence="3 4">
    <name type="scientific">Didymosphaeria variabile</name>
    <dbReference type="NCBI Taxonomy" id="1932322"/>
    <lineage>
        <taxon>Eukaryota</taxon>
        <taxon>Fungi</taxon>
        <taxon>Dikarya</taxon>
        <taxon>Ascomycota</taxon>
        <taxon>Pezizomycotina</taxon>
        <taxon>Dothideomycetes</taxon>
        <taxon>Pleosporomycetidae</taxon>
        <taxon>Pleosporales</taxon>
        <taxon>Massarineae</taxon>
        <taxon>Didymosphaeriaceae</taxon>
        <taxon>Didymosphaeria</taxon>
    </lineage>
</organism>
<gene>
    <name evidence="3" type="ORF">N0V89_009564</name>
</gene>
<evidence type="ECO:0000259" key="2">
    <source>
        <dbReference type="Pfam" id="PF00248"/>
    </source>
</evidence>
<evidence type="ECO:0000256" key="1">
    <source>
        <dbReference type="ARBA" id="ARBA00023002"/>
    </source>
</evidence>
<keyword evidence="1" id="KW-0560">Oxidoreductase</keyword>
<reference evidence="3" key="1">
    <citation type="submission" date="2022-10" db="EMBL/GenBank/DDBJ databases">
        <title>Tapping the CABI collections for fungal endophytes: first genome assemblies for Collariella, Neodidymelliopsis, Ascochyta clinopodiicola, Didymella pomorum, Didymosphaeria variabile, Neocosmospora piperis and Neocucurbitaria cava.</title>
        <authorList>
            <person name="Hill R."/>
        </authorList>
    </citation>
    <scope>NUCLEOTIDE SEQUENCE</scope>
    <source>
        <strain evidence="3">IMI 356815</strain>
    </source>
</reference>
<dbReference type="SUPFAM" id="SSF51430">
    <property type="entry name" value="NAD(P)-linked oxidoreductase"/>
    <property type="match status" value="1"/>
</dbReference>
<sequence length="346" mass="37998">MSSTHSIPLRQLGKHGPRVPAIGFGLMGLAGAYGQAASEDEGFQILDRAFELGETFWDTADIYRGNEQLIGKWFKQTGKRDEIFLASKGAIMMDGSQFKGVDSSGEYLKHACEKSLARLGVEYIDLYYAHRLNPNTPVEESMRALAELKTEGKIKHIGLCGLSSTALRRAVKIAPVAAVQIEYSPFVREVETGVSGDLAATCRELGVALVCYSPLGRGLLTGSVSNRSDVTQGTDMRAKNFPWFSEENLDANAKLVARFKELADKNGCSSSQLALAWLLAQGDNVFPIPGTRKIKYLEDNVKALDVTLTDEKVVEVREFLEHNELQGYHSVEQAKHFAYVDTKADA</sequence>
<dbReference type="Proteomes" id="UP001140513">
    <property type="component" value="Unassembled WGS sequence"/>
</dbReference>
<dbReference type="OrthoDB" id="37537at2759"/>
<dbReference type="InterPro" id="IPR050791">
    <property type="entry name" value="Aldo-Keto_reductase"/>
</dbReference>
<keyword evidence="4" id="KW-1185">Reference proteome</keyword>
<dbReference type="GeneID" id="80913094"/>
<dbReference type="Gene3D" id="3.20.20.100">
    <property type="entry name" value="NADP-dependent oxidoreductase domain"/>
    <property type="match status" value="1"/>
</dbReference>
<evidence type="ECO:0000313" key="3">
    <source>
        <dbReference type="EMBL" id="KAJ4348192.1"/>
    </source>
</evidence>